<dbReference type="PANTHER" id="PTHR45632">
    <property type="entry name" value="LD33804P"/>
    <property type="match status" value="1"/>
</dbReference>
<dbReference type="AlphaFoldDB" id="A0A1I0B7V6"/>
<dbReference type="InterPro" id="IPR037293">
    <property type="entry name" value="Gal_Oxidase_central_sf"/>
</dbReference>
<evidence type="ECO:0000256" key="1">
    <source>
        <dbReference type="SAM" id="SignalP"/>
    </source>
</evidence>
<dbReference type="Proteomes" id="UP000199181">
    <property type="component" value="Unassembled WGS sequence"/>
</dbReference>
<accession>A0A1I0B7V6</accession>
<name>A0A1I0B7V6_9BACT</name>
<protein>
    <submittedName>
        <fullName evidence="2">Galactose oxidase, central domain</fullName>
    </submittedName>
</protein>
<dbReference type="Pfam" id="PF24681">
    <property type="entry name" value="Kelch_KLHDC2_KLHL20_DRC7"/>
    <property type="match status" value="1"/>
</dbReference>
<gene>
    <name evidence="2" type="ORF">SAMN05443639_101925</name>
</gene>
<dbReference type="EMBL" id="FOIJ01000001">
    <property type="protein sequence ID" value="SET02226.1"/>
    <property type="molecule type" value="Genomic_DNA"/>
</dbReference>
<evidence type="ECO:0000313" key="2">
    <source>
        <dbReference type="EMBL" id="SET02226.1"/>
    </source>
</evidence>
<evidence type="ECO:0000313" key="3">
    <source>
        <dbReference type="Proteomes" id="UP000199181"/>
    </source>
</evidence>
<dbReference type="InterPro" id="IPR015915">
    <property type="entry name" value="Kelch-typ_b-propeller"/>
</dbReference>
<proteinExistence type="predicted"/>
<feature type="signal peptide" evidence="1">
    <location>
        <begin position="1"/>
        <end position="21"/>
    </location>
</feature>
<dbReference type="Gene3D" id="2.130.10.80">
    <property type="entry name" value="Galactose oxidase/kelch, beta-propeller"/>
    <property type="match status" value="5"/>
</dbReference>
<dbReference type="Pfam" id="PF01344">
    <property type="entry name" value="Kelch_1"/>
    <property type="match status" value="2"/>
</dbReference>
<keyword evidence="1" id="KW-0732">Signal</keyword>
<dbReference type="SUPFAM" id="SSF117281">
    <property type="entry name" value="Kelch motif"/>
    <property type="match status" value="2"/>
</dbReference>
<feature type="chain" id="PRO_5011537448" evidence="1">
    <location>
        <begin position="22"/>
        <end position="481"/>
    </location>
</feature>
<dbReference type="RefSeq" id="WP_093515771.1">
    <property type="nucleotide sequence ID" value="NZ_FOIJ01000001.1"/>
</dbReference>
<keyword evidence="3" id="KW-1185">Reference proteome</keyword>
<dbReference type="PANTHER" id="PTHR45632:SF26">
    <property type="entry name" value="BTB DOMAIN-CONTAINING PROTEIN"/>
    <property type="match status" value="1"/>
</dbReference>
<dbReference type="SMART" id="SM00612">
    <property type="entry name" value="Kelch"/>
    <property type="match status" value="7"/>
</dbReference>
<organism evidence="2 3">
    <name type="scientific">Stigmatella erecta</name>
    <dbReference type="NCBI Taxonomy" id="83460"/>
    <lineage>
        <taxon>Bacteria</taxon>
        <taxon>Pseudomonadati</taxon>
        <taxon>Myxococcota</taxon>
        <taxon>Myxococcia</taxon>
        <taxon>Myxococcales</taxon>
        <taxon>Cystobacterineae</taxon>
        <taxon>Archangiaceae</taxon>
        <taxon>Stigmatella</taxon>
    </lineage>
</organism>
<reference evidence="3" key="1">
    <citation type="submission" date="2016-10" db="EMBL/GenBank/DDBJ databases">
        <authorList>
            <person name="Varghese N."/>
            <person name="Submissions S."/>
        </authorList>
    </citation>
    <scope>NUCLEOTIDE SEQUENCE [LARGE SCALE GENOMIC DNA]</scope>
    <source>
        <strain evidence="3">DSM 16858</strain>
    </source>
</reference>
<sequence>MTRKALWGCVACVLFSMGAEAGSAEVEGKIGLVHGLYEKLEYEKALEQIQRTRRLSRSVDENIRLFLYEGALLAELNRPEEASVSFREGLSLAMLFSRKSGTLPIKVAPKIEECFTAVRSALEKSVSQDNAWAGVQLAKAEVLELRTGTWSPVTPLTLPRAGHTSVALRSNQLLVCGGSTPKSSATTDAQLYEPSLRKWGPVRAMASPRIHHTATMLSSGKVLVAGGRDGKEWLSSAEIYHPAKRTWSKAGSLHTPRSGHAAVLLPSGKVLVVGGEEAGMWLASAELYDPATNAWTLTRSMHTPRSEHTAVVMASGKVMVAGGRTSGTSLSSVEVYDPKTAAWTQAEPMLFDRWLHAAVGLPSGEVLVIGGHNDPQGAEIYDPVAGAWGMAKPLITGRVSHHTATLLRSGKVMVVGGFGGGTSLAKAEVYDLATDAWTALRSLSTPRGHHSATLLPGDKVLVVGGTMASEIVPPKACGSGS</sequence>
<dbReference type="InterPro" id="IPR006652">
    <property type="entry name" value="Kelch_1"/>
</dbReference>